<comment type="caution">
    <text evidence="2">The sequence shown here is derived from an EMBL/GenBank/DDBJ whole genome shotgun (WGS) entry which is preliminary data.</text>
</comment>
<dbReference type="Proteomes" id="UP000619479">
    <property type="component" value="Unassembled WGS sequence"/>
</dbReference>
<reference evidence="2" key="1">
    <citation type="submission" date="2021-01" db="EMBL/GenBank/DDBJ databases">
        <title>Whole genome shotgun sequence of Actinoplanes cyaneus NBRC 14990.</title>
        <authorList>
            <person name="Komaki H."/>
            <person name="Tamura T."/>
        </authorList>
    </citation>
    <scope>NUCLEOTIDE SEQUENCE</scope>
    <source>
        <strain evidence="2">NBRC 14990</strain>
    </source>
</reference>
<keyword evidence="1" id="KW-0472">Membrane</keyword>
<protein>
    <submittedName>
        <fullName evidence="2">Uncharacterized protein</fullName>
    </submittedName>
</protein>
<keyword evidence="3" id="KW-1185">Reference proteome</keyword>
<keyword evidence="1" id="KW-0812">Transmembrane</keyword>
<accession>A0A919IIT1</accession>
<feature type="transmembrane region" description="Helical" evidence="1">
    <location>
        <begin position="84"/>
        <end position="106"/>
    </location>
</feature>
<name>A0A919IIT1_9ACTN</name>
<evidence type="ECO:0000256" key="1">
    <source>
        <dbReference type="SAM" id="Phobius"/>
    </source>
</evidence>
<gene>
    <name evidence="2" type="ORF">Acy02nite_46910</name>
</gene>
<organism evidence="2 3">
    <name type="scientific">Actinoplanes cyaneus</name>
    <dbReference type="NCBI Taxonomy" id="52696"/>
    <lineage>
        <taxon>Bacteria</taxon>
        <taxon>Bacillati</taxon>
        <taxon>Actinomycetota</taxon>
        <taxon>Actinomycetes</taxon>
        <taxon>Micromonosporales</taxon>
        <taxon>Micromonosporaceae</taxon>
        <taxon>Actinoplanes</taxon>
    </lineage>
</organism>
<dbReference type="AlphaFoldDB" id="A0A919IIT1"/>
<sequence>MPEARTLVPVMRRDPSEVVADLREVERQLNEAWKDISTWQVHIGPVKVNKVMTSRSWFLVLVSVCVFAFAAGVALTLIKETKELGIALVVGSIFAAASFLGQVWTVQVQKEHQVSGDLWGAEQRRHLQRLIEAREKLVDERDAASGGAVRG</sequence>
<evidence type="ECO:0000313" key="3">
    <source>
        <dbReference type="Proteomes" id="UP000619479"/>
    </source>
</evidence>
<proteinExistence type="predicted"/>
<dbReference type="EMBL" id="BOMH01000036">
    <property type="protein sequence ID" value="GID66810.1"/>
    <property type="molecule type" value="Genomic_DNA"/>
</dbReference>
<feature type="transmembrane region" description="Helical" evidence="1">
    <location>
        <begin position="57"/>
        <end position="78"/>
    </location>
</feature>
<evidence type="ECO:0000313" key="2">
    <source>
        <dbReference type="EMBL" id="GID66810.1"/>
    </source>
</evidence>
<keyword evidence="1" id="KW-1133">Transmembrane helix</keyword>